<name>M2R7Z5_CERS8</name>
<protein>
    <submittedName>
        <fullName evidence="1">Uncharacterized protein</fullName>
    </submittedName>
</protein>
<dbReference type="EMBL" id="KB445802">
    <property type="protein sequence ID" value="EMD34542.1"/>
    <property type="molecule type" value="Genomic_DNA"/>
</dbReference>
<keyword evidence="2" id="KW-1185">Reference proteome</keyword>
<evidence type="ECO:0000313" key="1">
    <source>
        <dbReference type="EMBL" id="EMD34542.1"/>
    </source>
</evidence>
<dbReference type="AlphaFoldDB" id="M2R7Z5"/>
<reference evidence="1 2" key="1">
    <citation type="journal article" date="2012" name="Proc. Natl. Acad. Sci. U.S.A.">
        <title>Comparative genomics of Ceriporiopsis subvermispora and Phanerochaete chrysosporium provide insight into selective ligninolysis.</title>
        <authorList>
            <person name="Fernandez-Fueyo E."/>
            <person name="Ruiz-Duenas F.J."/>
            <person name="Ferreira P."/>
            <person name="Floudas D."/>
            <person name="Hibbett D.S."/>
            <person name="Canessa P."/>
            <person name="Larrondo L.F."/>
            <person name="James T.Y."/>
            <person name="Seelenfreund D."/>
            <person name="Lobos S."/>
            <person name="Polanco R."/>
            <person name="Tello M."/>
            <person name="Honda Y."/>
            <person name="Watanabe T."/>
            <person name="Watanabe T."/>
            <person name="Ryu J.S."/>
            <person name="Kubicek C.P."/>
            <person name="Schmoll M."/>
            <person name="Gaskell J."/>
            <person name="Hammel K.E."/>
            <person name="St John F.J."/>
            <person name="Vanden Wymelenberg A."/>
            <person name="Sabat G."/>
            <person name="Splinter BonDurant S."/>
            <person name="Syed K."/>
            <person name="Yadav J.S."/>
            <person name="Doddapaneni H."/>
            <person name="Subramanian V."/>
            <person name="Lavin J.L."/>
            <person name="Oguiza J.A."/>
            <person name="Perez G."/>
            <person name="Pisabarro A.G."/>
            <person name="Ramirez L."/>
            <person name="Santoyo F."/>
            <person name="Master E."/>
            <person name="Coutinho P.M."/>
            <person name="Henrissat B."/>
            <person name="Lombard V."/>
            <person name="Magnuson J.K."/>
            <person name="Kuees U."/>
            <person name="Hori C."/>
            <person name="Igarashi K."/>
            <person name="Samejima M."/>
            <person name="Held B.W."/>
            <person name="Barry K.W."/>
            <person name="LaButti K.M."/>
            <person name="Lapidus A."/>
            <person name="Lindquist E.A."/>
            <person name="Lucas S.M."/>
            <person name="Riley R."/>
            <person name="Salamov A.A."/>
            <person name="Hoffmeister D."/>
            <person name="Schwenk D."/>
            <person name="Hadar Y."/>
            <person name="Yarden O."/>
            <person name="de Vries R.P."/>
            <person name="Wiebenga A."/>
            <person name="Stenlid J."/>
            <person name="Eastwood D."/>
            <person name="Grigoriev I.V."/>
            <person name="Berka R.M."/>
            <person name="Blanchette R.A."/>
            <person name="Kersten P."/>
            <person name="Martinez A.T."/>
            <person name="Vicuna R."/>
            <person name="Cullen D."/>
        </authorList>
    </citation>
    <scope>NUCLEOTIDE SEQUENCE [LARGE SCALE GENOMIC DNA]</scope>
    <source>
        <strain evidence="1 2">B</strain>
    </source>
</reference>
<evidence type="ECO:0000313" key="2">
    <source>
        <dbReference type="Proteomes" id="UP000016930"/>
    </source>
</evidence>
<dbReference type="Proteomes" id="UP000016930">
    <property type="component" value="Unassembled WGS sequence"/>
</dbReference>
<accession>M2R7Z5</accession>
<sequence length="99" mass="10894">MSSSGEPTSLPPNKTVKLFTLLSGYPAVLGLVLSTVEPPVPARDADDQCARTPALSAKRAVPMRRGDVDHRPARGTRFRLRCVRRAPSLNPPEIWIYRS</sequence>
<proteinExistence type="predicted"/>
<organism evidence="1 2">
    <name type="scientific">Ceriporiopsis subvermispora (strain B)</name>
    <name type="common">White-rot fungus</name>
    <name type="synonym">Gelatoporia subvermispora</name>
    <dbReference type="NCBI Taxonomy" id="914234"/>
    <lineage>
        <taxon>Eukaryota</taxon>
        <taxon>Fungi</taxon>
        <taxon>Dikarya</taxon>
        <taxon>Basidiomycota</taxon>
        <taxon>Agaricomycotina</taxon>
        <taxon>Agaricomycetes</taxon>
        <taxon>Polyporales</taxon>
        <taxon>Gelatoporiaceae</taxon>
        <taxon>Gelatoporia</taxon>
    </lineage>
</organism>
<gene>
    <name evidence="1" type="ORF">CERSUDRAFT_116689</name>
</gene>
<dbReference type="HOGENOM" id="CLU_2320105_0_0_1"/>